<dbReference type="EMBL" id="LXQA011262723">
    <property type="protein sequence ID" value="MCI91101.1"/>
    <property type="molecule type" value="Genomic_DNA"/>
</dbReference>
<reference evidence="1 2" key="1">
    <citation type="journal article" date="2018" name="Front. Plant Sci.">
        <title>Red Clover (Trifolium pratense) and Zigzag Clover (T. medium) - A Picture of Genomic Similarities and Differences.</title>
        <authorList>
            <person name="Dluhosova J."/>
            <person name="Istvanek J."/>
            <person name="Nedelnik J."/>
            <person name="Repkova J."/>
        </authorList>
    </citation>
    <scope>NUCLEOTIDE SEQUENCE [LARGE SCALE GENOMIC DNA]</scope>
    <source>
        <strain evidence="2">cv. 10/8</strain>
        <tissue evidence="1">Leaf</tissue>
    </source>
</reference>
<evidence type="ECO:0000313" key="2">
    <source>
        <dbReference type="Proteomes" id="UP000265520"/>
    </source>
</evidence>
<keyword evidence="2" id="KW-1185">Reference proteome</keyword>
<dbReference type="AlphaFoldDB" id="A0A392VVW4"/>
<sequence>MKSNDLLKNELTPLEDKELVQEAIVSGTPSKELKPHWVDKYEALEIPPDV</sequence>
<organism evidence="1 2">
    <name type="scientific">Trifolium medium</name>
    <dbReference type="NCBI Taxonomy" id="97028"/>
    <lineage>
        <taxon>Eukaryota</taxon>
        <taxon>Viridiplantae</taxon>
        <taxon>Streptophyta</taxon>
        <taxon>Embryophyta</taxon>
        <taxon>Tracheophyta</taxon>
        <taxon>Spermatophyta</taxon>
        <taxon>Magnoliopsida</taxon>
        <taxon>eudicotyledons</taxon>
        <taxon>Gunneridae</taxon>
        <taxon>Pentapetalae</taxon>
        <taxon>rosids</taxon>
        <taxon>fabids</taxon>
        <taxon>Fabales</taxon>
        <taxon>Fabaceae</taxon>
        <taxon>Papilionoideae</taxon>
        <taxon>50 kb inversion clade</taxon>
        <taxon>NPAAA clade</taxon>
        <taxon>Hologalegina</taxon>
        <taxon>IRL clade</taxon>
        <taxon>Trifolieae</taxon>
        <taxon>Trifolium</taxon>
    </lineage>
</organism>
<protein>
    <submittedName>
        <fullName evidence="1">Uncharacterized protein</fullName>
    </submittedName>
</protein>
<accession>A0A392VVW4</accession>
<feature type="non-terminal residue" evidence="1">
    <location>
        <position position="50"/>
    </location>
</feature>
<proteinExistence type="predicted"/>
<dbReference type="Proteomes" id="UP000265520">
    <property type="component" value="Unassembled WGS sequence"/>
</dbReference>
<name>A0A392VVW4_9FABA</name>
<evidence type="ECO:0000313" key="1">
    <source>
        <dbReference type="EMBL" id="MCI91101.1"/>
    </source>
</evidence>
<comment type="caution">
    <text evidence="1">The sequence shown here is derived from an EMBL/GenBank/DDBJ whole genome shotgun (WGS) entry which is preliminary data.</text>
</comment>